<comment type="caution">
    <text evidence="2">The sequence shown here is derived from an EMBL/GenBank/DDBJ whole genome shotgun (WGS) entry which is preliminary data.</text>
</comment>
<feature type="compositionally biased region" description="Polar residues" evidence="1">
    <location>
        <begin position="65"/>
        <end position="74"/>
    </location>
</feature>
<evidence type="ECO:0000256" key="1">
    <source>
        <dbReference type="SAM" id="MobiDB-lite"/>
    </source>
</evidence>
<dbReference type="OrthoDB" id="95935at2759"/>
<protein>
    <submittedName>
        <fullName evidence="2">Uncharacterized protein</fullName>
    </submittedName>
</protein>
<evidence type="ECO:0000313" key="2">
    <source>
        <dbReference type="EMBL" id="ETO76186.1"/>
    </source>
</evidence>
<organism evidence="2 3">
    <name type="scientific">Phytophthora nicotianae P1976</name>
    <dbReference type="NCBI Taxonomy" id="1317066"/>
    <lineage>
        <taxon>Eukaryota</taxon>
        <taxon>Sar</taxon>
        <taxon>Stramenopiles</taxon>
        <taxon>Oomycota</taxon>
        <taxon>Peronosporomycetes</taxon>
        <taxon>Peronosporales</taxon>
        <taxon>Peronosporaceae</taxon>
        <taxon>Phytophthora</taxon>
    </lineage>
</organism>
<reference evidence="2 3" key="1">
    <citation type="submission" date="2013-11" db="EMBL/GenBank/DDBJ databases">
        <title>The Genome Sequence of Phytophthora parasitica P1976.</title>
        <authorList>
            <consortium name="The Broad Institute Genomics Platform"/>
            <person name="Russ C."/>
            <person name="Tyler B."/>
            <person name="Panabieres F."/>
            <person name="Shan W."/>
            <person name="Tripathy S."/>
            <person name="Grunwald N."/>
            <person name="Machado M."/>
            <person name="Johnson C.S."/>
            <person name="Walker B."/>
            <person name="Young S."/>
            <person name="Zeng Q."/>
            <person name="Gargeya S."/>
            <person name="Fitzgerald M."/>
            <person name="Haas B."/>
            <person name="Abouelleil A."/>
            <person name="Allen A.W."/>
            <person name="Alvarado L."/>
            <person name="Arachchi H.M."/>
            <person name="Berlin A.M."/>
            <person name="Chapman S.B."/>
            <person name="Gainer-Dewar J."/>
            <person name="Goldberg J."/>
            <person name="Griggs A."/>
            <person name="Gujja S."/>
            <person name="Hansen M."/>
            <person name="Howarth C."/>
            <person name="Imamovic A."/>
            <person name="Ireland A."/>
            <person name="Larimer J."/>
            <person name="McCowan C."/>
            <person name="Murphy C."/>
            <person name="Pearson M."/>
            <person name="Poon T.W."/>
            <person name="Priest M."/>
            <person name="Roberts A."/>
            <person name="Saif S."/>
            <person name="Shea T."/>
            <person name="Sisk P."/>
            <person name="Sykes S."/>
            <person name="Wortman J."/>
            <person name="Nusbaum C."/>
            <person name="Birren B."/>
        </authorList>
    </citation>
    <scope>NUCLEOTIDE SEQUENCE [LARGE SCALE GENOMIC DNA]</scope>
    <source>
        <strain evidence="2 3">P1976</strain>
    </source>
</reference>
<dbReference type="AlphaFoldDB" id="A0A081ABC5"/>
<feature type="region of interest" description="Disordered" evidence="1">
    <location>
        <begin position="48"/>
        <end position="82"/>
    </location>
</feature>
<name>A0A081ABC5_PHYNI</name>
<evidence type="ECO:0000313" key="3">
    <source>
        <dbReference type="Proteomes" id="UP000028582"/>
    </source>
</evidence>
<dbReference type="Proteomes" id="UP000028582">
    <property type="component" value="Unassembled WGS sequence"/>
</dbReference>
<dbReference type="EMBL" id="ANJA01001593">
    <property type="protein sequence ID" value="ETO76186.1"/>
    <property type="molecule type" value="Genomic_DNA"/>
</dbReference>
<proteinExistence type="predicted"/>
<accession>A0A081ABC5</accession>
<sequence>MSFLVGGDDLTVLEEALAFLDSYGNEESATDPGTSCCTKGDHDGTAPNTNEGAASCSRASLDDGSVSQSRANQPPTKPVVKKRRIKTFASSSTRQLQRKKAEKLALREQVLVLQAQLDLLKRSRNSALIGPQPDPRCAAATVNRGANAKWYTQAVTQFVRRQQSETTRRQLKAILENQQYTAQALRAILQRRNILDGMDLVFGGAPPLYRQPQTLDSSAGILNALEKRVENLYINSEAGFGWNLPCMVSSKMNVNRNTQYGKMIEIETVTPVSCSIQEASTILWKDLKTVHEIPDKRYRYLRGSKPDSLEKNFVMKLRGQRHDIEINGTHFSRKFEEARRIVIAKADLVVLPTQGLQFRSPSWTTITASEADPQNASVVRSYLRIYAEVQPNLAARLDDVECTRDFILSGLSKMMYGCAQKTQSELLQQALVI</sequence>
<gene>
    <name evidence="2" type="ORF">F444_08385</name>
</gene>